<evidence type="ECO:0000313" key="2">
    <source>
        <dbReference type="Proteomes" id="UP001633002"/>
    </source>
</evidence>
<accession>A0ABD3GX97</accession>
<dbReference type="PANTHER" id="PTHR33116:SF78">
    <property type="entry name" value="OS12G0587133 PROTEIN"/>
    <property type="match status" value="1"/>
</dbReference>
<protein>
    <recommendedName>
        <fullName evidence="3">Reverse transcriptase domain-containing protein</fullName>
    </recommendedName>
</protein>
<evidence type="ECO:0008006" key="3">
    <source>
        <dbReference type="Google" id="ProtNLM"/>
    </source>
</evidence>
<proteinExistence type="predicted"/>
<keyword evidence="2" id="KW-1185">Reference proteome</keyword>
<name>A0ABD3GX97_9MARC</name>
<gene>
    <name evidence="1" type="ORF">R1sor_001905</name>
</gene>
<evidence type="ECO:0000313" key="1">
    <source>
        <dbReference type="EMBL" id="KAL3683883.1"/>
    </source>
</evidence>
<dbReference type="Proteomes" id="UP001633002">
    <property type="component" value="Unassembled WGS sequence"/>
</dbReference>
<reference evidence="1 2" key="1">
    <citation type="submission" date="2024-09" db="EMBL/GenBank/DDBJ databases">
        <title>Chromosome-scale assembly of Riccia sorocarpa.</title>
        <authorList>
            <person name="Paukszto L."/>
        </authorList>
    </citation>
    <scope>NUCLEOTIDE SEQUENCE [LARGE SCALE GENOMIC DNA]</scope>
    <source>
        <strain evidence="1">LP-2024</strain>
        <tissue evidence="1">Aerial parts of the thallus</tissue>
    </source>
</reference>
<comment type="caution">
    <text evidence="1">The sequence shown here is derived from an EMBL/GenBank/DDBJ whole genome shotgun (WGS) entry which is preliminary data.</text>
</comment>
<dbReference type="EMBL" id="JBJQOH010000006">
    <property type="protein sequence ID" value="KAL3683883.1"/>
    <property type="molecule type" value="Genomic_DNA"/>
</dbReference>
<sequence length="338" mass="37983">MRLLREEERAGRLMGVNYGGETTLLHQIYADNTRINLTMTDGQFDRLTTILQGYEAMSGARLNMSKSLVMQLKPMCSPDWLQHKGCEIAGTGINFIYMGVSTSCLVNEQQITHSIIKKIRKKLSHWFNNLLSWPAKTLLLRHVLAATPLCQLLSIGINNIIIEEVERLCRQFLWVWADECSPKASVIAWEWIAQARHNGGLGWVPIYDRAHALLVKDVVKTIKGDQSKWTQLARSLILWTLRKGATPDAQDQRLDGLTQPEAKQLYLEGAAANEAGPPQTEEGSDCSAIRYEQGPKYKKKDMQMDTYLQAAKTEVVPNNERRLEMETSSLAASVAGSP</sequence>
<dbReference type="AlphaFoldDB" id="A0ABD3GX97"/>
<dbReference type="PANTHER" id="PTHR33116">
    <property type="entry name" value="REVERSE TRANSCRIPTASE ZINC-BINDING DOMAIN-CONTAINING PROTEIN-RELATED-RELATED"/>
    <property type="match status" value="1"/>
</dbReference>
<organism evidence="1 2">
    <name type="scientific">Riccia sorocarpa</name>
    <dbReference type="NCBI Taxonomy" id="122646"/>
    <lineage>
        <taxon>Eukaryota</taxon>
        <taxon>Viridiplantae</taxon>
        <taxon>Streptophyta</taxon>
        <taxon>Embryophyta</taxon>
        <taxon>Marchantiophyta</taxon>
        <taxon>Marchantiopsida</taxon>
        <taxon>Marchantiidae</taxon>
        <taxon>Marchantiales</taxon>
        <taxon>Ricciaceae</taxon>
        <taxon>Riccia</taxon>
    </lineage>
</organism>